<evidence type="ECO:0000313" key="2">
    <source>
        <dbReference type="EMBL" id="QFU77182.1"/>
    </source>
</evidence>
<keyword evidence="1" id="KW-1133">Transmembrane helix</keyword>
<keyword evidence="1" id="KW-0812">Transmembrane</keyword>
<keyword evidence="3" id="KW-1185">Reference proteome</keyword>
<dbReference type="Pfam" id="PF00873">
    <property type="entry name" value="ACR_tran"/>
    <property type="match status" value="1"/>
</dbReference>
<dbReference type="Gene3D" id="3.30.2090.10">
    <property type="entry name" value="Multidrug efflux transporter AcrB TolC docking domain, DN and DC subdomains"/>
    <property type="match status" value="2"/>
</dbReference>
<name>A0A5P9NN44_9GAMM</name>
<feature type="transmembrane region" description="Helical" evidence="1">
    <location>
        <begin position="359"/>
        <end position="379"/>
    </location>
</feature>
<dbReference type="InterPro" id="IPR001036">
    <property type="entry name" value="Acrflvin-R"/>
</dbReference>
<dbReference type="Gene3D" id="1.20.1640.10">
    <property type="entry name" value="Multidrug efflux transporter AcrB transmembrane domain"/>
    <property type="match status" value="2"/>
</dbReference>
<dbReference type="PANTHER" id="PTHR32063">
    <property type="match status" value="1"/>
</dbReference>
<feature type="transmembrane region" description="Helical" evidence="1">
    <location>
        <begin position="458"/>
        <end position="481"/>
    </location>
</feature>
<dbReference type="SUPFAM" id="SSF82693">
    <property type="entry name" value="Multidrug efflux transporter AcrB pore domain, PN1, PN2, PC1 and PC2 subdomains"/>
    <property type="match status" value="4"/>
</dbReference>
<feature type="transmembrane region" description="Helical" evidence="1">
    <location>
        <begin position="527"/>
        <end position="545"/>
    </location>
</feature>
<gene>
    <name evidence="2" type="ORF">EY643_16805</name>
</gene>
<dbReference type="Gene3D" id="3.30.70.1320">
    <property type="entry name" value="Multidrug efflux transporter AcrB pore domain like"/>
    <property type="match status" value="1"/>
</dbReference>
<feature type="transmembrane region" description="Helical" evidence="1">
    <location>
        <begin position="12"/>
        <end position="34"/>
    </location>
</feature>
<feature type="transmembrane region" description="Helical" evidence="1">
    <location>
        <begin position="981"/>
        <end position="1004"/>
    </location>
</feature>
<dbReference type="PRINTS" id="PR00702">
    <property type="entry name" value="ACRIFLAVINRP"/>
</dbReference>
<dbReference type="EMBL" id="CP036422">
    <property type="protein sequence ID" value="QFU77182.1"/>
    <property type="molecule type" value="Genomic_DNA"/>
</dbReference>
<dbReference type="GO" id="GO:0005886">
    <property type="term" value="C:plasma membrane"/>
    <property type="evidence" value="ECO:0007669"/>
    <property type="project" value="TreeGrafter"/>
</dbReference>
<accession>A0A5P9NN44</accession>
<protein>
    <submittedName>
        <fullName evidence="2">Efflux RND transporter permease subunit</fullName>
    </submittedName>
</protein>
<feature type="transmembrane region" description="Helical" evidence="1">
    <location>
        <begin position="385"/>
        <end position="410"/>
    </location>
</feature>
<dbReference type="OrthoDB" id="9758297at2"/>
<dbReference type="InterPro" id="IPR027463">
    <property type="entry name" value="AcrB_DN_DC_subdom"/>
</dbReference>
<feature type="transmembrane region" description="Helical" evidence="1">
    <location>
        <begin position="950"/>
        <end position="969"/>
    </location>
</feature>
<keyword evidence="1" id="KW-0472">Membrane</keyword>
<sequence length="1014" mass="109545">MNFVALFIQRRVLAYMLSAALLLFGFIGLSGVGLDRLPNVEPPMIAITTINSGASPEVMDASVSSVIESAVNSIAGIENIESTSSPGVSQVWVQFIFSKNTDVAFNEVQAKINQVINDLPREVETPIVVKMDLNAAPIVWLVLKGDRPLSELNQLARTRIKRQLENINGVGGVSVGGGRERKIRVDLDLQRLSSLGISAQQVIAAFSREHIQLPGGYLVGDMQEKMLHLDLEFHSTAELAQLVVVWREQVPVTLGDIADISDGLDDKRGLARFNGDDVLAIAVRKVSNANTVKIVDELKRRLDEVIVPALPDGVELLVAKDESSIISGTANALKNHIVEGTLLAAFVVWLFLLNLPATLIITAAIPVSLAGAVVVMFFGGYTFNIMTLSGLLLLIGVVVDDAIVVLENIHRHLEAGDTDRIRAATNGTREVVFAVLAASLTLVCIFATVIFMEGMVGIFMRSFAVVVSGGVITSLFVSLSLTPALCARFLSHSDVESRAIVKWISRLHQQMDKAYSRLLAFSLKHRITVLAATALLVASTGWFMGQLGSEFFPEDDESRFSLTLKAPLGSSIDYIEQKIGDMEMILNDIPEVTRVLSTVGSGQGSEVNEAQLNVILLGKEQRSRSQSAIMQQVRTAAGDVIGVQAYVNVYPMFGANSGEPFNAYITGPDLYRVAELAEQFMQRLKNDPRMGDVRMELKLDRPQLYFDVDRNRAQALGISTQQIGDTVRVLAGGADIAKYNALPGDGERYDIRLAAKREGMRAQRDIENVYLQGPEGGLIPLDAVVQVEESLGPATVERRDLNFGANFSSTPAVDLGQAVEIFQGLGDELLPPGYQVALAGQAQELGKSANAILFVFATGLILVYMVLASQFNSFLQPVLVMLAQPLAIVGGIIALWLVGHTLNIYSMIGMVLLVGLVSKNSILLVDLINRYRAEGMDTMTAISQACPRRMRPVMMTSLTIVLAMLPAAIGVGEGAGQYGPLAVAVVGGVISSTLLTLIVVPVAYSMLERWLAVK</sequence>
<proteinExistence type="predicted"/>
<reference evidence="2 3" key="1">
    <citation type="submission" date="2019-02" db="EMBL/GenBank/DDBJ databases">
        <authorList>
            <person name="Li S.-H."/>
        </authorList>
    </citation>
    <scope>NUCLEOTIDE SEQUENCE [LARGE SCALE GENOMIC DNA]</scope>
    <source>
        <strain evidence="2 3">IMCC14385</strain>
    </source>
</reference>
<dbReference type="Proteomes" id="UP000326287">
    <property type="component" value="Chromosome"/>
</dbReference>
<organism evidence="2 3">
    <name type="scientific">Halioglobus maricola</name>
    <dbReference type="NCBI Taxonomy" id="2601894"/>
    <lineage>
        <taxon>Bacteria</taxon>
        <taxon>Pseudomonadati</taxon>
        <taxon>Pseudomonadota</taxon>
        <taxon>Gammaproteobacteria</taxon>
        <taxon>Cellvibrionales</taxon>
        <taxon>Halieaceae</taxon>
        <taxon>Halioglobus</taxon>
    </lineage>
</organism>
<feature type="transmembrane region" description="Helical" evidence="1">
    <location>
        <begin position="879"/>
        <end position="898"/>
    </location>
</feature>
<evidence type="ECO:0000256" key="1">
    <source>
        <dbReference type="SAM" id="Phobius"/>
    </source>
</evidence>
<feature type="transmembrane region" description="Helical" evidence="1">
    <location>
        <begin position="333"/>
        <end position="352"/>
    </location>
</feature>
<dbReference type="Gene3D" id="3.30.70.1440">
    <property type="entry name" value="Multidrug efflux transporter AcrB pore domain"/>
    <property type="match status" value="1"/>
</dbReference>
<dbReference type="KEGG" id="halc:EY643_16805"/>
<feature type="transmembrane region" description="Helical" evidence="1">
    <location>
        <begin position="431"/>
        <end position="452"/>
    </location>
</feature>
<evidence type="ECO:0000313" key="3">
    <source>
        <dbReference type="Proteomes" id="UP000326287"/>
    </source>
</evidence>
<dbReference type="Gene3D" id="3.30.70.1430">
    <property type="entry name" value="Multidrug efflux transporter AcrB pore domain"/>
    <property type="match status" value="2"/>
</dbReference>
<dbReference type="SUPFAM" id="SSF82714">
    <property type="entry name" value="Multidrug efflux transporter AcrB TolC docking domain, DN and DC subdomains"/>
    <property type="match status" value="2"/>
</dbReference>
<feature type="transmembrane region" description="Helical" evidence="1">
    <location>
        <begin position="904"/>
        <end position="929"/>
    </location>
</feature>
<dbReference type="SUPFAM" id="SSF82866">
    <property type="entry name" value="Multidrug efflux transporter AcrB transmembrane domain"/>
    <property type="match status" value="2"/>
</dbReference>
<dbReference type="GO" id="GO:0042910">
    <property type="term" value="F:xenobiotic transmembrane transporter activity"/>
    <property type="evidence" value="ECO:0007669"/>
    <property type="project" value="TreeGrafter"/>
</dbReference>
<feature type="transmembrane region" description="Helical" evidence="1">
    <location>
        <begin position="849"/>
        <end position="867"/>
    </location>
</feature>
<dbReference type="AlphaFoldDB" id="A0A5P9NN44"/>
<dbReference type="PANTHER" id="PTHR32063:SF0">
    <property type="entry name" value="SWARMING MOTILITY PROTEIN SWRC"/>
    <property type="match status" value="1"/>
</dbReference>
<dbReference type="RefSeq" id="WP_153240327.1">
    <property type="nucleotide sequence ID" value="NZ_CP036422.1"/>
</dbReference>